<feature type="signal peptide" evidence="13">
    <location>
        <begin position="1"/>
        <end position="20"/>
    </location>
</feature>
<dbReference type="InterPro" id="IPR036990">
    <property type="entry name" value="M14A-like_propep"/>
</dbReference>
<reference evidence="16" key="1">
    <citation type="submission" date="2025-08" db="UniProtKB">
        <authorList>
            <consortium name="RefSeq"/>
        </authorList>
    </citation>
    <scope>IDENTIFICATION</scope>
    <source>
        <tissue evidence="16">Whole body</tissue>
    </source>
</reference>
<dbReference type="PROSITE" id="PS52035">
    <property type="entry name" value="PEPTIDASE_M14"/>
    <property type="match status" value="1"/>
</dbReference>
<name>A0A8B8IAQ7_VANTA</name>
<evidence type="ECO:0000256" key="10">
    <source>
        <dbReference type="ARBA" id="ARBA00023157"/>
    </source>
</evidence>
<dbReference type="CDD" id="cd03860">
    <property type="entry name" value="M14_CP_A-B_like"/>
    <property type="match status" value="1"/>
</dbReference>
<comment type="similarity">
    <text evidence="2 11">Belongs to the peptidase M14 family.</text>
</comment>
<feature type="transmembrane region" description="Helical" evidence="12">
    <location>
        <begin position="442"/>
        <end position="460"/>
    </location>
</feature>
<keyword evidence="4" id="KW-0645">Protease</keyword>
<dbReference type="GO" id="GO:0008270">
    <property type="term" value="F:zinc ion binding"/>
    <property type="evidence" value="ECO:0007669"/>
    <property type="project" value="InterPro"/>
</dbReference>
<evidence type="ECO:0000313" key="16">
    <source>
        <dbReference type="RefSeq" id="XP_026494163.2"/>
    </source>
</evidence>
<feature type="active site" description="Proton donor/acceptor" evidence="11">
    <location>
        <position position="397"/>
    </location>
</feature>
<dbReference type="GeneID" id="113399283"/>
<evidence type="ECO:0000256" key="4">
    <source>
        <dbReference type="ARBA" id="ARBA00022670"/>
    </source>
</evidence>
<dbReference type="InterPro" id="IPR057247">
    <property type="entry name" value="CARBOXYPEPT_ZN_2"/>
</dbReference>
<dbReference type="RefSeq" id="XP_026494163.2">
    <property type="nucleotide sequence ID" value="XM_026638378.2"/>
</dbReference>
<dbReference type="Pfam" id="PF02244">
    <property type="entry name" value="Propep_M14"/>
    <property type="match status" value="1"/>
</dbReference>
<dbReference type="PANTHER" id="PTHR11705:SF153">
    <property type="entry name" value="ZINC CARBOXYPEPTIDASE A 1-LIKE PROTEIN"/>
    <property type="match status" value="1"/>
</dbReference>
<protein>
    <submittedName>
        <fullName evidence="16">Zinc carboxypeptidase-like</fullName>
    </submittedName>
</protein>
<feature type="domain" description="Peptidase M14" evidence="14">
    <location>
        <begin position="121"/>
        <end position="431"/>
    </location>
</feature>
<dbReference type="PROSITE" id="PS00133">
    <property type="entry name" value="CARBOXYPEPT_ZN_2"/>
    <property type="match status" value="1"/>
</dbReference>
<evidence type="ECO:0000256" key="3">
    <source>
        <dbReference type="ARBA" id="ARBA00022645"/>
    </source>
</evidence>
<keyword evidence="5" id="KW-0479">Metal-binding</keyword>
<evidence type="ECO:0000313" key="15">
    <source>
        <dbReference type="Proteomes" id="UP001652626"/>
    </source>
</evidence>
<dbReference type="OrthoDB" id="3626597at2759"/>
<dbReference type="InterPro" id="IPR003146">
    <property type="entry name" value="M14A_act_pep"/>
</dbReference>
<evidence type="ECO:0000256" key="7">
    <source>
        <dbReference type="ARBA" id="ARBA00022801"/>
    </source>
</evidence>
<dbReference type="Gene3D" id="3.30.70.340">
    <property type="entry name" value="Metallocarboxypeptidase-like"/>
    <property type="match status" value="1"/>
</dbReference>
<keyword evidence="15" id="KW-1185">Reference proteome</keyword>
<evidence type="ECO:0000256" key="13">
    <source>
        <dbReference type="SAM" id="SignalP"/>
    </source>
</evidence>
<gene>
    <name evidence="16" type="primary">LOC113399283</name>
</gene>
<keyword evidence="8" id="KW-0862">Zinc</keyword>
<keyword evidence="12" id="KW-0472">Membrane</keyword>
<evidence type="ECO:0000256" key="12">
    <source>
        <dbReference type="SAM" id="Phobius"/>
    </source>
</evidence>
<evidence type="ECO:0000256" key="9">
    <source>
        <dbReference type="ARBA" id="ARBA00023049"/>
    </source>
</evidence>
<accession>A0A8B8IAQ7</accession>
<dbReference type="GO" id="GO:0006508">
    <property type="term" value="P:proteolysis"/>
    <property type="evidence" value="ECO:0007669"/>
    <property type="project" value="UniProtKB-KW"/>
</dbReference>
<dbReference type="AlphaFoldDB" id="A0A8B8IAQ7"/>
<dbReference type="SUPFAM" id="SSF54897">
    <property type="entry name" value="Protease propeptides/inhibitors"/>
    <property type="match status" value="1"/>
</dbReference>
<keyword evidence="9" id="KW-0482">Metalloprotease</keyword>
<keyword evidence="6 13" id="KW-0732">Signal</keyword>
<dbReference type="GO" id="GO:0004181">
    <property type="term" value="F:metallocarboxypeptidase activity"/>
    <property type="evidence" value="ECO:0007669"/>
    <property type="project" value="InterPro"/>
</dbReference>
<evidence type="ECO:0000256" key="5">
    <source>
        <dbReference type="ARBA" id="ARBA00022723"/>
    </source>
</evidence>
<dbReference type="PRINTS" id="PR00765">
    <property type="entry name" value="CRBOXYPTASEA"/>
</dbReference>
<keyword evidence="10" id="KW-1015">Disulfide bond</keyword>
<keyword evidence="7" id="KW-0378">Hydrolase</keyword>
<dbReference type="Proteomes" id="UP001652626">
    <property type="component" value="Chromosome 19"/>
</dbReference>
<evidence type="ECO:0000256" key="8">
    <source>
        <dbReference type="ARBA" id="ARBA00022833"/>
    </source>
</evidence>
<comment type="cofactor">
    <cofactor evidence="1">
        <name>Zn(2+)</name>
        <dbReference type="ChEBI" id="CHEBI:29105"/>
    </cofactor>
</comment>
<dbReference type="InterPro" id="IPR000834">
    <property type="entry name" value="Peptidase_M14"/>
</dbReference>
<proteinExistence type="inferred from homology"/>
<dbReference type="PANTHER" id="PTHR11705">
    <property type="entry name" value="PROTEASE FAMILY M14 CARBOXYPEPTIDASE A,B"/>
    <property type="match status" value="1"/>
</dbReference>
<keyword evidence="3" id="KW-0121">Carboxypeptidase</keyword>
<evidence type="ECO:0000256" key="1">
    <source>
        <dbReference type="ARBA" id="ARBA00001947"/>
    </source>
</evidence>
<keyword evidence="12" id="KW-1133">Transmembrane helix</keyword>
<evidence type="ECO:0000259" key="14">
    <source>
        <dbReference type="PROSITE" id="PS52035"/>
    </source>
</evidence>
<evidence type="ECO:0000256" key="2">
    <source>
        <dbReference type="ARBA" id="ARBA00005988"/>
    </source>
</evidence>
<dbReference type="Pfam" id="PF00246">
    <property type="entry name" value="Peptidase_M14"/>
    <property type="match status" value="1"/>
</dbReference>
<dbReference type="SMART" id="SM00631">
    <property type="entry name" value="Zn_pept"/>
    <property type="match status" value="1"/>
</dbReference>
<organism evidence="15 16">
    <name type="scientific">Vanessa tameamea</name>
    <name type="common">Kamehameha butterfly</name>
    <dbReference type="NCBI Taxonomy" id="334116"/>
    <lineage>
        <taxon>Eukaryota</taxon>
        <taxon>Metazoa</taxon>
        <taxon>Ecdysozoa</taxon>
        <taxon>Arthropoda</taxon>
        <taxon>Hexapoda</taxon>
        <taxon>Insecta</taxon>
        <taxon>Pterygota</taxon>
        <taxon>Neoptera</taxon>
        <taxon>Endopterygota</taxon>
        <taxon>Lepidoptera</taxon>
        <taxon>Glossata</taxon>
        <taxon>Ditrysia</taxon>
        <taxon>Papilionoidea</taxon>
        <taxon>Nymphalidae</taxon>
        <taxon>Nymphalinae</taxon>
        <taxon>Vanessa</taxon>
    </lineage>
</organism>
<dbReference type="SUPFAM" id="SSF53187">
    <property type="entry name" value="Zn-dependent exopeptidases"/>
    <property type="match status" value="1"/>
</dbReference>
<dbReference type="OMA" id="KEIHIMV"/>
<dbReference type="Gene3D" id="3.40.630.10">
    <property type="entry name" value="Zn peptidases"/>
    <property type="match status" value="1"/>
</dbReference>
<evidence type="ECO:0000256" key="11">
    <source>
        <dbReference type="PROSITE-ProRule" id="PRU01379"/>
    </source>
</evidence>
<dbReference type="GO" id="GO:0005615">
    <property type="term" value="C:extracellular space"/>
    <property type="evidence" value="ECO:0007669"/>
    <property type="project" value="TreeGrafter"/>
</dbReference>
<evidence type="ECO:0000256" key="6">
    <source>
        <dbReference type="ARBA" id="ARBA00022729"/>
    </source>
</evidence>
<feature type="chain" id="PRO_5047353890" evidence="13">
    <location>
        <begin position="21"/>
        <end position="461"/>
    </location>
</feature>
<sequence>MKIFNLELVIFAVLIVTVSGAYKSYENYKVYKIVPRTDEQVQILNDLGKEEYDLWTDVIVVNKDVRIMVPPSKDDQFVKYTKSLGMDPVVKISNVQELIHAQMQSAKTARSSSLGSFNWNEYHNLERIHAWLDELQTMYPDTVKTVSIGRSNEGREIKGVIIDLKPGNRGNNPLTGMIEGGIHSREWISPATVTWIIKEFLTSDDPDTKFMAETFVWHIFPVINPDGYVYSFLNDRMWRKNRNLLYGTSCTGNDDLSNGIDLNRNFDYLWMTVGASSDPCTQTYAGPSPASEPETQAISNYLLSLKRTGNVLYYFAFHSYSQMTLIPYSHLSGIDVLQVTNYADLYEIAIRGAEKLTQKHGTNYQVGTSADILYSVSGSSFDWVKGVGDIPIVYLFELRDIGEYGFLLPPEQIIPNNEEIMACLLEMDRTTRELRYYSGGPSLYASLISIIISAAFVIIVK</sequence>
<keyword evidence="12" id="KW-0812">Transmembrane</keyword>